<dbReference type="Pfam" id="PF10652">
    <property type="entry name" value="DUF2480"/>
    <property type="match status" value="1"/>
</dbReference>
<evidence type="ECO:0000313" key="2">
    <source>
        <dbReference type="Proteomes" id="UP000236731"/>
    </source>
</evidence>
<proteinExistence type="predicted"/>
<reference evidence="2" key="1">
    <citation type="submission" date="2016-10" db="EMBL/GenBank/DDBJ databases">
        <authorList>
            <person name="Varghese N."/>
            <person name="Submissions S."/>
        </authorList>
    </citation>
    <scope>NUCLEOTIDE SEQUENCE [LARGE SCALE GENOMIC DNA]</scope>
    <source>
        <strain evidence="2">DSM 22361</strain>
    </source>
</reference>
<keyword evidence="2" id="KW-1185">Reference proteome</keyword>
<organism evidence="1 2">
    <name type="scientific">Sphingobacterium lactis</name>
    <dbReference type="NCBI Taxonomy" id="797291"/>
    <lineage>
        <taxon>Bacteria</taxon>
        <taxon>Pseudomonadati</taxon>
        <taxon>Bacteroidota</taxon>
        <taxon>Sphingobacteriia</taxon>
        <taxon>Sphingobacteriales</taxon>
        <taxon>Sphingobacteriaceae</taxon>
        <taxon>Sphingobacterium</taxon>
    </lineage>
</organism>
<dbReference type="InterPro" id="IPR018914">
    <property type="entry name" value="DUF2480"/>
</dbReference>
<evidence type="ECO:0008006" key="3">
    <source>
        <dbReference type="Google" id="ProtNLM"/>
    </source>
</evidence>
<dbReference type="AlphaFoldDB" id="A0A1H5SI91"/>
<dbReference type="RefSeq" id="WP_200818744.1">
    <property type="nucleotide sequence ID" value="NZ_CP049246.1"/>
</dbReference>
<evidence type="ECO:0000313" key="1">
    <source>
        <dbReference type="EMBL" id="SEF50403.1"/>
    </source>
</evidence>
<dbReference type="EMBL" id="FNUT01000001">
    <property type="protein sequence ID" value="SEF50403.1"/>
    <property type="molecule type" value="Genomic_DNA"/>
</dbReference>
<dbReference type="Proteomes" id="UP000236731">
    <property type="component" value="Unassembled WGS sequence"/>
</dbReference>
<name>A0A1H5SI91_9SPHI</name>
<sequence>MEIQETIINKVAQSGLITIDLADHAPKAPIEIYDIKDNLFHGLILKEKDFREFIKNHDWTQYKDKHIGIICSTDAIVPTWAYMLLATKLENIALSIHFGDEEYVRKVLFDHALATFDYSQYVDQRIVIKGCGDIPVPESAFVTFTAQLSKVAKSIMYGEPCSTVPVFKRKS</sequence>
<gene>
    <name evidence="1" type="ORF">SAMN05421877_101277</name>
</gene>
<protein>
    <recommendedName>
        <fullName evidence="3">DUF2480 family protein</fullName>
    </recommendedName>
</protein>
<accession>A0A1H5SI91</accession>